<proteinExistence type="predicted"/>
<dbReference type="EMBL" id="JQIM01000007">
    <property type="protein sequence ID" value="KGX17132.1"/>
    <property type="molecule type" value="Genomic_DNA"/>
</dbReference>
<evidence type="ECO:0000313" key="3">
    <source>
        <dbReference type="Proteomes" id="UP000030475"/>
    </source>
</evidence>
<evidence type="ECO:0000256" key="1">
    <source>
        <dbReference type="SAM" id="SignalP"/>
    </source>
</evidence>
<protein>
    <recommendedName>
        <fullName evidence="4">Conjugal transfer protein TraN</fullName>
    </recommendedName>
</protein>
<evidence type="ECO:0000313" key="2">
    <source>
        <dbReference type="EMBL" id="KGX17132.1"/>
    </source>
</evidence>
<organism evidence="2 3">
    <name type="scientific">Burkholderia pseudomallei</name>
    <name type="common">Pseudomonas pseudomallei</name>
    <dbReference type="NCBI Taxonomy" id="28450"/>
    <lineage>
        <taxon>Bacteria</taxon>
        <taxon>Pseudomonadati</taxon>
        <taxon>Pseudomonadota</taxon>
        <taxon>Betaproteobacteria</taxon>
        <taxon>Burkholderiales</taxon>
        <taxon>Burkholderiaceae</taxon>
        <taxon>Burkholderia</taxon>
        <taxon>pseudomallei group</taxon>
    </lineage>
</organism>
<gene>
    <name evidence="2" type="ORF">Y036_6000</name>
</gene>
<feature type="chain" id="PRO_5041274856" description="Conjugal transfer protein TraN" evidence="1">
    <location>
        <begin position="36"/>
        <end position="373"/>
    </location>
</feature>
<accession>A0AA40JJK0</accession>
<reference evidence="2 3" key="1">
    <citation type="submission" date="2014-08" db="EMBL/GenBank/DDBJ databases">
        <authorList>
            <person name="Bunnell A."/>
            <person name="Chain P.S."/>
            <person name="Chertkov O."/>
            <person name="Currie B.J."/>
            <person name="Daligault H.E."/>
            <person name="Davenport K.W."/>
            <person name="Davis C."/>
            <person name="Gleasner C.D."/>
            <person name="Johnson S.L."/>
            <person name="Kaestli M."/>
            <person name="Koren S."/>
            <person name="Kunde Y.A."/>
            <person name="Mayo M."/>
            <person name="McMurry K.K."/>
            <person name="Price E.P."/>
            <person name="Reitenga K.G."/>
            <person name="Robison R."/>
            <person name="Rosovitz M.J."/>
            <person name="Sarovich D.S."/>
            <person name="Teshima H."/>
        </authorList>
    </citation>
    <scope>NUCLEOTIDE SEQUENCE [LARGE SCALE GENOMIC DNA]</scope>
    <source>
        <strain evidence="2 3">MSHR44</strain>
    </source>
</reference>
<comment type="caution">
    <text evidence="2">The sequence shown here is derived from an EMBL/GenBank/DDBJ whole genome shotgun (WGS) entry which is preliminary data.</text>
</comment>
<keyword evidence="1" id="KW-0732">Signal</keyword>
<feature type="signal peptide" evidence="1">
    <location>
        <begin position="1"/>
        <end position="35"/>
    </location>
</feature>
<evidence type="ECO:0008006" key="4">
    <source>
        <dbReference type="Google" id="ProtNLM"/>
    </source>
</evidence>
<sequence>MTPFTFAPAARLRNGTCARRAMFCIVSLVASTVFAQSTPDAAFQAGKEFAGNGKNAAAGAINSTAGQQNLPYYNTNAPESADFGNGMGAIGAAGSQKQITCQSYKAGSAFDQQECDAVNFMTRNPGQRQKFKIDKNKDPLMAGSKNLIANPGTAQGTDTQQCHVEQTKIPGKATTETCSETQTLGEQSCQKVLSVDVQMSCQPAELFQALDLPRNAVDHVKIFAKCDPAAQNHSYIEMTADAFGIRGGTVRNATVQVPKDVSSIPASSWTQTVGGGLGYLLVMTHPDWEYAIRNVPVYILKDSTGCQPGSDRCAYHIYWEWTDLMNVCDFNDNCPLKPVLQAKNDGWATGVIQKTSLTDHWDNQCLYLDSRSQ</sequence>
<dbReference type="Proteomes" id="UP000030475">
    <property type="component" value="Unassembled WGS sequence"/>
</dbReference>
<dbReference type="AlphaFoldDB" id="A0AA40JJK0"/>
<name>A0AA40JJK0_BURPE</name>